<comment type="caution">
    <text evidence="1">The sequence shown here is derived from an EMBL/GenBank/DDBJ whole genome shotgun (WGS) entry which is preliminary data.</text>
</comment>
<evidence type="ECO:0000313" key="2">
    <source>
        <dbReference type="Proteomes" id="UP000070449"/>
    </source>
</evidence>
<reference evidence="1 2" key="1">
    <citation type="submission" date="2015-02" db="EMBL/GenBank/DDBJ databases">
        <title>Improved understanding of the partial-nitritation anammox process through 23 genomes representing the majority of the microbial community.</title>
        <authorList>
            <person name="Speth D.R."/>
            <person name="In T Zandt M."/>
            <person name="Guerrero Cruz S."/>
            <person name="Jetten M.S."/>
            <person name="Dutilh B.E."/>
        </authorList>
    </citation>
    <scope>NUCLEOTIDE SEQUENCE [LARGE SCALE GENOMIC DNA]</scope>
    <source>
        <strain evidence="1">OLB21</strain>
    </source>
</reference>
<name>A0A136KKC1_9BACT</name>
<dbReference type="STRING" id="1617427.UZ20_WS6002000159"/>
<dbReference type="AlphaFoldDB" id="A0A136KKC1"/>
<accession>A0A136KKC1</accession>
<protein>
    <submittedName>
        <fullName evidence="1">Uncharacterized protein</fullName>
    </submittedName>
</protein>
<dbReference type="EMBL" id="JYPD01000011">
    <property type="protein sequence ID" value="KXK09854.1"/>
    <property type="molecule type" value="Genomic_DNA"/>
</dbReference>
<sequence>MKTKIVLIVSLVLIVAAVVINMSRQNNIQKDEQIDTLTDITVNDLEDIPVFDEPFLLGEEDDSDKLPETYKNEIDSLINDITRDMNSLNYENDFEDFGSLE</sequence>
<gene>
    <name evidence="1" type="ORF">UZ20_WS6002000159</name>
</gene>
<dbReference type="Proteomes" id="UP000070449">
    <property type="component" value="Unassembled WGS sequence"/>
</dbReference>
<organism evidence="1 2">
    <name type="scientific">candidate division WS6 bacterium OLB21</name>
    <dbReference type="NCBI Taxonomy" id="1617427"/>
    <lineage>
        <taxon>Bacteria</taxon>
        <taxon>Candidatus Dojkabacteria</taxon>
    </lineage>
</organism>
<evidence type="ECO:0000313" key="1">
    <source>
        <dbReference type="EMBL" id="KXK09854.1"/>
    </source>
</evidence>
<proteinExistence type="predicted"/>